<feature type="compositionally biased region" description="Basic and acidic residues" evidence="1">
    <location>
        <begin position="33"/>
        <end position="42"/>
    </location>
</feature>
<name>A0A0J7K4K5_LASNI</name>
<sequence length="143" mass="16493">MLYHEHYREDKDDSRKSETPTPEVDEDGFCIRPKPDPWENEKGFYSSSDTDSEDERERKIRVEIKPLSNGGAPMSASVDELRATVENLSLSPAPTVRYSLLKKISYYLQDIPESAHHLLIIDSWDHLEMIFPRAKILSTISEL</sequence>
<protein>
    <submittedName>
        <fullName evidence="2">Fch domain only protein 2</fullName>
    </submittedName>
</protein>
<dbReference type="STRING" id="67767.A0A0J7K4K5"/>
<feature type="region of interest" description="Disordered" evidence="1">
    <location>
        <begin position="1"/>
        <end position="56"/>
    </location>
</feature>
<gene>
    <name evidence="2" type="ORF">RF55_16564</name>
</gene>
<dbReference type="OrthoDB" id="5593455at2759"/>
<comment type="caution">
    <text evidence="2">The sequence shown here is derived from an EMBL/GenBank/DDBJ whole genome shotgun (WGS) entry which is preliminary data.</text>
</comment>
<evidence type="ECO:0000313" key="3">
    <source>
        <dbReference type="Proteomes" id="UP000036403"/>
    </source>
</evidence>
<evidence type="ECO:0000313" key="2">
    <source>
        <dbReference type="EMBL" id="KMQ85096.1"/>
    </source>
</evidence>
<dbReference type="AlphaFoldDB" id="A0A0J7K4K5"/>
<reference evidence="2 3" key="1">
    <citation type="submission" date="2015-04" db="EMBL/GenBank/DDBJ databases">
        <title>Lasius niger genome sequencing.</title>
        <authorList>
            <person name="Konorov E.A."/>
            <person name="Nikitin M.A."/>
            <person name="Kirill M.V."/>
            <person name="Chang P."/>
        </authorList>
    </citation>
    <scope>NUCLEOTIDE SEQUENCE [LARGE SCALE GENOMIC DNA]</scope>
    <source>
        <tissue evidence="2">Whole</tissue>
    </source>
</reference>
<accession>A0A0J7K4K5</accession>
<proteinExistence type="predicted"/>
<organism evidence="2 3">
    <name type="scientific">Lasius niger</name>
    <name type="common">Black garden ant</name>
    <dbReference type="NCBI Taxonomy" id="67767"/>
    <lineage>
        <taxon>Eukaryota</taxon>
        <taxon>Metazoa</taxon>
        <taxon>Ecdysozoa</taxon>
        <taxon>Arthropoda</taxon>
        <taxon>Hexapoda</taxon>
        <taxon>Insecta</taxon>
        <taxon>Pterygota</taxon>
        <taxon>Neoptera</taxon>
        <taxon>Endopterygota</taxon>
        <taxon>Hymenoptera</taxon>
        <taxon>Apocrita</taxon>
        <taxon>Aculeata</taxon>
        <taxon>Formicoidea</taxon>
        <taxon>Formicidae</taxon>
        <taxon>Formicinae</taxon>
        <taxon>Lasius</taxon>
        <taxon>Lasius</taxon>
    </lineage>
</organism>
<dbReference type="EMBL" id="LBMM01014651">
    <property type="protein sequence ID" value="KMQ85096.1"/>
    <property type="molecule type" value="Genomic_DNA"/>
</dbReference>
<dbReference type="PaxDb" id="67767-A0A0J7K4K5"/>
<keyword evidence="3" id="KW-1185">Reference proteome</keyword>
<dbReference type="Proteomes" id="UP000036403">
    <property type="component" value="Unassembled WGS sequence"/>
</dbReference>
<feature type="compositionally biased region" description="Basic and acidic residues" evidence="1">
    <location>
        <begin position="1"/>
        <end position="18"/>
    </location>
</feature>
<evidence type="ECO:0000256" key="1">
    <source>
        <dbReference type="SAM" id="MobiDB-lite"/>
    </source>
</evidence>